<dbReference type="InterPro" id="IPR003115">
    <property type="entry name" value="ParB_N"/>
</dbReference>
<comment type="caution">
    <text evidence="3">The sequence shown here is derived from an EMBL/GenBank/DDBJ whole genome shotgun (WGS) entry which is preliminary data.</text>
</comment>
<evidence type="ECO:0000259" key="2">
    <source>
        <dbReference type="SMART" id="SM00470"/>
    </source>
</evidence>
<gene>
    <name evidence="3" type="ORF">SE17_30090</name>
</gene>
<accession>A0A0P9H7S6</accession>
<organism evidence="3 4">
    <name type="scientific">Kouleothrix aurantiaca</name>
    <dbReference type="NCBI Taxonomy" id="186479"/>
    <lineage>
        <taxon>Bacteria</taxon>
        <taxon>Bacillati</taxon>
        <taxon>Chloroflexota</taxon>
        <taxon>Chloroflexia</taxon>
        <taxon>Chloroflexales</taxon>
        <taxon>Roseiflexineae</taxon>
        <taxon>Roseiflexaceae</taxon>
        <taxon>Kouleothrix</taxon>
    </lineage>
</organism>
<dbReference type="SUPFAM" id="SSF110849">
    <property type="entry name" value="ParB/Sulfiredoxin"/>
    <property type="match status" value="1"/>
</dbReference>
<proteinExistence type="predicted"/>
<dbReference type="Pfam" id="PF02195">
    <property type="entry name" value="ParB_N"/>
    <property type="match status" value="1"/>
</dbReference>
<evidence type="ECO:0000256" key="1">
    <source>
        <dbReference type="SAM" id="MobiDB-lite"/>
    </source>
</evidence>
<keyword evidence="4" id="KW-1185">Reference proteome</keyword>
<dbReference type="AlphaFoldDB" id="A0A0P9H7S6"/>
<dbReference type="Gene3D" id="3.90.1530.30">
    <property type="match status" value="1"/>
</dbReference>
<name>A0A0P9H7S6_9CHLR</name>
<dbReference type="Gene3D" id="1.10.10.2830">
    <property type="match status" value="1"/>
</dbReference>
<dbReference type="EMBL" id="LJCR01001691">
    <property type="protein sequence ID" value="KPV49887.1"/>
    <property type="molecule type" value="Genomic_DNA"/>
</dbReference>
<dbReference type="InterPro" id="IPR036086">
    <property type="entry name" value="ParB/Sulfiredoxin_sf"/>
</dbReference>
<dbReference type="GO" id="GO:0007059">
    <property type="term" value="P:chromosome segregation"/>
    <property type="evidence" value="ECO:0007669"/>
    <property type="project" value="TreeGrafter"/>
</dbReference>
<dbReference type="PANTHER" id="PTHR33375:SF1">
    <property type="entry name" value="CHROMOSOME-PARTITIONING PROTEIN PARB-RELATED"/>
    <property type="match status" value="1"/>
</dbReference>
<dbReference type="PANTHER" id="PTHR33375">
    <property type="entry name" value="CHROMOSOME-PARTITIONING PROTEIN PARB-RELATED"/>
    <property type="match status" value="1"/>
</dbReference>
<feature type="domain" description="ParB-like N-terminal" evidence="2">
    <location>
        <begin position="24"/>
        <end position="120"/>
    </location>
</feature>
<dbReference type="Proteomes" id="UP000050509">
    <property type="component" value="Unassembled WGS sequence"/>
</dbReference>
<feature type="region of interest" description="Disordered" evidence="1">
    <location>
        <begin position="281"/>
        <end position="306"/>
    </location>
</feature>
<reference evidence="3 4" key="1">
    <citation type="submission" date="2015-09" db="EMBL/GenBank/DDBJ databases">
        <title>Draft genome sequence of Kouleothrix aurantiaca JCM 19913.</title>
        <authorList>
            <person name="Hemp J."/>
        </authorList>
    </citation>
    <scope>NUCLEOTIDE SEQUENCE [LARGE SCALE GENOMIC DNA]</scope>
    <source>
        <strain evidence="3 4">COM-B</strain>
    </source>
</reference>
<feature type="non-terminal residue" evidence="3">
    <location>
        <position position="306"/>
    </location>
</feature>
<evidence type="ECO:0000313" key="4">
    <source>
        <dbReference type="Proteomes" id="UP000050509"/>
    </source>
</evidence>
<protein>
    <recommendedName>
        <fullName evidence="2">ParB-like N-terminal domain-containing protein</fullName>
    </recommendedName>
</protein>
<dbReference type="GO" id="GO:0005694">
    <property type="term" value="C:chromosome"/>
    <property type="evidence" value="ECO:0007669"/>
    <property type="project" value="TreeGrafter"/>
</dbReference>
<evidence type="ECO:0000313" key="3">
    <source>
        <dbReference type="EMBL" id="KPV49887.1"/>
    </source>
</evidence>
<dbReference type="SMART" id="SM00470">
    <property type="entry name" value="ParB"/>
    <property type="match status" value="1"/>
</dbReference>
<dbReference type="InterPro" id="IPR050336">
    <property type="entry name" value="Chromosome_partition/occlusion"/>
</dbReference>
<sequence>MARKTDKETELVLEGLSVPAPKRMVIPVACIRHTQRNPRGIDADDEEDLEGLVASLESTPEPDLVQAPAVQQVGPDDYIVIYGDRRVRAVKLAGWAMVSCDVYPRLDPLAAHDRGLLENLQRKDVHPLDEADAIGIAWLMDNARALERHDNAAAILAIDQPQSATITQLTALLIEAGWARSRPKVTQMATLKRLGLTMNKASLKKLMRLLSLSEEVKAIARQTDLTAAALRALGTLGEENQLALVMAIKADPSLAAKVRRIARKVNERGYPLERALSEARGQVWMGPQSTNSDADRDAGNLDDEDE</sequence>